<dbReference type="AlphaFoldDB" id="A0A1I0RCE2"/>
<dbReference type="GO" id="GO:0005524">
    <property type="term" value="F:ATP binding"/>
    <property type="evidence" value="ECO:0007669"/>
    <property type="project" value="UniProtKB-KW"/>
</dbReference>
<evidence type="ECO:0000313" key="4">
    <source>
        <dbReference type="EMBL" id="SEW38521.1"/>
    </source>
</evidence>
<keyword evidence="5" id="KW-1185">Reference proteome</keyword>
<dbReference type="PANTHER" id="PTHR39206:SF1">
    <property type="entry name" value="SLL8004 PROTEIN"/>
    <property type="match status" value="1"/>
</dbReference>
<dbReference type="GO" id="GO:0016301">
    <property type="term" value="F:kinase activity"/>
    <property type="evidence" value="ECO:0007669"/>
    <property type="project" value="InterPro"/>
</dbReference>
<reference evidence="5" key="1">
    <citation type="submission" date="2016-10" db="EMBL/GenBank/DDBJ databases">
        <authorList>
            <person name="Varghese N."/>
            <person name="Submissions S."/>
        </authorList>
    </citation>
    <scope>NUCLEOTIDE SEQUENCE [LARGE SCALE GENOMIC DNA]</scope>
    <source>
        <strain evidence="5">DSM 3695</strain>
    </source>
</reference>
<evidence type="ECO:0000256" key="2">
    <source>
        <dbReference type="ARBA" id="ARBA00022840"/>
    </source>
</evidence>
<evidence type="ECO:0000256" key="1">
    <source>
        <dbReference type="ARBA" id="ARBA00022741"/>
    </source>
</evidence>
<evidence type="ECO:0000259" key="3">
    <source>
        <dbReference type="Pfam" id="PF06414"/>
    </source>
</evidence>
<dbReference type="Proteomes" id="UP000199310">
    <property type="component" value="Unassembled WGS sequence"/>
</dbReference>
<dbReference type="STRING" id="29529.SAMN04488122_2625"/>
<dbReference type="EMBL" id="FOJG01000001">
    <property type="protein sequence ID" value="SEW38521.1"/>
    <property type="molecule type" value="Genomic_DNA"/>
</dbReference>
<dbReference type="PANTHER" id="PTHR39206">
    <property type="entry name" value="SLL8004 PROTEIN"/>
    <property type="match status" value="1"/>
</dbReference>
<evidence type="ECO:0000313" key="5">
    <source>
        <dbReference type="Proteomes" id="UP000199310"/>
    </source>
</evidence>
<dbReference type="SUPFAM" id="SSF52540">
    <property type="entry name" value="P-loop containing nucleoside triphosphate hydrolases"/>
    <property type="match status" value="1"/>
</dbReference>
<feature type="domain" description="Zeta toxin" evidence="3">
    <location>
        <begin position="2"/>
        <end position="175"/>
    </location>
</feature>
<dbReference type="RefSeq" id="WP_177192150.1">
    <property type="nucleotide sequence ID" value="NZ_FOJG01000001.1"/>
</dbReference>
<organism evidence="4 5">
    <name type="scientific">Chitinophaga arvensicola</name>
    <dbReference type="NCBI Taxonomy" id="29529"/>
    <lineage>
        <taxon>Bacteria</taxon>
        <taxon>Pseudomonadati</taxon>
        <taxon>Bacteroidota</taxon>
        <taxon>Chitinophagia</taxon>
        <taxon>Chitinophagales</taxon>
        <taxon>Chitinophagaceae</taxon>
        <taxon>Chitinophaga</taxon>
    </lineage>
</organism>
<keyword evidence="1" id="KW-0547">Nucleotide-binding</keyword>
<accession>A0A1I0RCE2</accession>
<dbReference type="InterPro" id="IPR027417">
    <property type="entry name" value="P-loop_NTPase"/>
</dbReference>
<dbReference type="Gene3D" id="3.40.50.300">
    <property type="entry name" value="P-loop containing nucleotide triphosphate hydrolases"/>
    <property type="match status" value="1"/>
</dbReference>
<gene>
    <name evidence="4" type="ORF">SAMN04488122_2625</name>
</gene>
<name>A0A1I0RCE2_9BACT</name>
<dbReference type="Pfam" id="PF06414">
    <property type="entry name" value="Zeta_toxin"/>
    <property type="match status" value="1"/>
</dbReference>
<protein>
    <submittedName>
        <fullName evidence="4">Predicted ABC-type ATPase</fullName>
    </submittedName>
</protein>
<keyword evidence="2" id="KW-0067">ATP-binding</keyword>
<sequence length="213" mass="24141">MPTLYIIAGSNGAGKSSAGPDLLPTALIDKHAPFDGDKLKSVKQLEFRNQLRCSYKEAGKLADEFVDKTFETQYKSALAQNEDFVYEGHFTEEESWTLIGLFKKAGYQVNMLFMGLATLEVSQDRVFKRAMNGGHNVPIYEIEKNYYGNLYKLNQHFDLIDELIILDSSEELVLHLATKKGNTLVFHISPTEIPQWFSKGLPDLFKQGTFTEM</sequence>
<dbReference type="InterPro" id="IPR010488">
    <property type="entry name" value="Zeta_toxin_domain"/>
</dbReference>
<proteinExistence type="predicted"/>